<keyword evidence="1" id="KW-0479">Metal-binding</keyword>
<evidence type="ECO:0000259" key="3">
    <source>
        <dbReference type="PROSITE" id="PS50966"/>
    </source>
</evidence>
<dbReference type="PANTHER" id="PTHR38133">
    <property type="entry name" value="SLR1429 PROTEIN"/>
    <property type="match status" value="1"/>
</dbReference>
<feature type="compositionally biased region" description="Polar residues" evidence="2">
    <location>
        <begin position="332"/>
        <end position="346"/>
    </location>
</feature>
<dbReference type="EMBL" id="QOQW01000042">
    <property type="protein sequence ID" value="RCK74641.1"/>
    <property type="molecule type" value="Genomic_DNA"/>
</dbReference>
<dbReference type="InterPro" id="IPR007527">
    <property type="entry name" value="Znf_SWIM"/>
</dbReference>
<feature type="compositionally biased region" description="Basic residues" evidence="2">
    <location>
        <begin position="355"/>
        <end position="364"/>
    </location>
</feature>
<feature type="compositionally biased region" description="Low complexity" evidence="2">
    <location>
        <begin position="506"/>
        <end position="517"/>
    </location>
</feature>
<feature type="region of interest" description="Disordered" evidence="2">
    <location>
        <begin position="413"/>
        <end position="568"/>
    </location>
</feature>
<dbReference type="AlphaFoldDB" id="A0A367ZBF3"/>
<dbReference type="PANTHER" id="PTHR38133:SF1">
    <property type="entry name" value="SLR1429 PROTEIN"/>
    <property type="match status" value="1"/>
</dbReference>
<reference evidence="4 5" key="1">
    <citation type="submission" date="2018-05" db="EMBL/GenBank/DDBJ databases">
        <title>A metagenomic window into the 2 km-deep terrestrial subsurface aquifer revealed taxonomically and functionally diverse microbial community comprising novel uncultured bacterial lineages.</title>
        <authorList>
            <person name="Kadnikov V.V."/>
            <person name="Mardanov A.V."/>
            <person name="Beletsky A.V."/>
            <person name="Banks D."/>
            <person name="Pimenov N.V."/>
            <person name="Frank Y.A."/>
            <person name="Karnachuk O.V."/>
            <person name="Ravin N.V."/>
        </authorList>
    </citation>
    <scope>NUCLEOTIDE SEQUENCE [LARGE SCALE GENOMIC DNA]</scope>
    <source>
        <strain evidence="4">BY5</strain>
    </source>
</reference>
<comment type="caution">
    <text evidence="4">The sequence shown here is derived from an EMBL/GenBank/DDBJ whole genome shotgun (WGS) entry which is preliminary data.</text>
</comment>
<keyword evidence="1" id="KW-0862">Zinc</keyword>
<dbReference type="PROSITE" id="PS50966">
    <property type="entry name" value="ZF_SWIM"/>
    <property type="match status" value="1"/>
</dbReference>
<dbReference type="GO" id="GO:0008270">
    <property type="term" value="F:zinc ion binding"/>
    <property type="evidence" value="ECO:0007669"/>
    <property type="project" value="UniProtKB-KW"/>
</dbReference>
<feature type="compositionally biased region" description="Polar residues" evidence="2">
    <location>
        <begin position="534"/>
        <end position="557"/>
    </location>
</feature>
<feature type="compositionally biased region" description="Low complexity" evidence="2">
    <location>
        <begin position="413"/>
        <end position="430"/>
    </location>
</feature>
<protein>
    <recommendedName>
        <fullName evidence="3">SWIM-type domain-containing protein</fullName>
    </recommendedName>
</protein>
<proteinExistence type="predicted"/>
<dbReference type="Proteomes" id="UP000252355">
    <property type="component" value="Unassembled WGS sequence"/>
</dbReference>
<organism evidence="4 5">
    <name type="scientific">Candidatus Ozemobacter sibiricus</name>
    <dbReference type="NCBI Taxonomy" id="2268124"/>
    <lineage>
        <taxon>Bacteria</taxon>
        <taxon>Candidatus Ozemobacteria</taxon>
        <taxon>Candidatus Ozemobacterales</taxon>
        <taxon>Candidatus Ozemobacteraceae</taxon>
        <taxon>Candidatus Ozemobacter</taxon>
    </lineage>
</organism>
<evidence type="ECO:0000313" key="5">
    <source>
        <dbReference type="Proteomes" id="UP000252355"/>
    </source>
</evidence>
<name>A0A367ZBF3_9BACT</name>
<feature type="region of interest" description="Disordered" evidence="2">
    <location>
        <begin position="282"/>
        <end position="301"/>
    </location>
</feature>
<accession>A0A367ZBF3</accession>
<feature type="domain" description="SWIM-type" evidence="3">
    <location>
        <begin position="187"/>
        <end position="222"/>
    </location>
</feature>
<keyword evidence="1" id="KW-0863">Zinc-finger</keyword>
<evidence type="ECO:0000256" key="2">
    <source>
        <dbReference type="SAM" id="MobiDB-lite"/>
    </source>
</evidence>
<feature type="compositionally biased region" description="Polar residues" evidence="2">
    <location>
        <begin position="437"/>
        <end position="470"/>
    </location>
</feature>
<evidence type="ECO:0000313" key="4">
    <source>
        <dbReference type="EMBL" id="RCK74641.1"/>
    </source>
</evidence>
<evidence type="ECO:0000256" key="1">
    <source>
        <dbReference type="PROSITE-ProRule" id="PRU00325"/>
    </source>
</evidence>
<gene>
    <name evidence="4" type="ORF">OZSIB_4377</name>
</gene>
<sequence length="650" mass="69765">MTRSPLRSKPHSWFAPSGSCRLARSYSQSYGRSRSRRYGYSGWGYGMFGPYVTVAEQRQRAMQAAQKLAKAGRVLQPIEVAGREICHTWWGLSWCRNLEYFSDFANRLPRGRTYVRSGAVLELRITSGLVEALVQGSDLYEVKIKIKPLPADRKKELCDRCAADIGSTIDLLSGKFDRNIMNILTEPKRGLFPEPREIEFECSCPDFATVCKHVAATLYGIGVRFDASPELFFTLRGIDPGEFVTAATTGLTSATTLPFAENTLAGASRQELGAVFGIDFAPEADSTQPQPLPETRPTAAPAATVGTIATSFPALPAPSTSGAHCAPAEASIPQSAQSGISTSNDATPIGPVTIKNRKSAHSNQKKSSSLPRTATAEPLPSDVHLPSSSIEAYVDSLFDPRTGQPIDVDASHAEAATEPAAALSNAPKPAAKARHQQLPQSHRGGSNTKSKVGASGRSSTTTAERPQLSSSKRRNQPFAAKTADSKPLANAAKPSRRRSPNPGPAPKKAASASPKAAVLANNCQASKSSAAKVDSSNLRPTGRSSTRPRQKTASSKSAAKRNRLTIESPKLLSSKKTTTKTARSALPKELRPRIQPGQILTMAELRALGISYPAVQRALLEGHLSPTPWRGQYAPTHTTTLWFESLKQHP</sequence>
<feature type="region of interest" description="Disordered" evidence="2">
    <location>
        <begin position="318"/>
        <end position="385"/>
    </location>
</feature>